<gene>
    <name evidence="2" type="ORF">FYJ63_04740</name>
</gene>
<sequence length="246" mass="26550">MMNQVFAWEWRKNNIAWYWLALAGTSFLGLLMGISQYTAYRADFEAQGATYLAVWGQSALLPATLFIPILVGALQAQKMSGEHNGRNIARLKTIGAEGKYVKAVTFHAFVVSLFSALLFGVLQLGAGVFLGFRIADAFSLMPRLFVLALAMTAWQLIVIGIGVRLSGFSSIVTVVLIASLIGFGMAIAAPALSAIYPPALLAHASAVRSIGDFYATGSMIATGFICLTWIILGMIFVKIQFNRAKL</sequence>
<evidence type="ECO:0000256" key="1">
    <source>
        <dbReference type="SAM" id="Phobius"/>
    </source>
</evidence>
<proteinExistence type="predicted"/>
<protein>
    <recommendedName>
        <fullName evidence="4">ABC transporter permease</fullName>
    </recommendedName>
</protein>
<feature type="transmembrane region" description="Helical" evidence="1">
    <location>
        <begin position="213"/>
        <end position="237"/>
    </location>
</feature>
<reference evidence="2 3" key="1">
    <citation type="submission" date="2019-08" db="EMBL/GenBank/DDBJ databases">
        <title>In-depth cultivation of the pig gut microbiome towards novel bacterial diversity and tailored functional studies.</title>
        <authorList>
            <person name="Wylensek D."/>
            <person name="Hitch T.C.A."/>
            <person name="Clavel T."/>
        </authorList>
    </citation>
    <scope>NUCLEOTIDE SEQUENCE [LARGE SCALE GENOMIC DNA]</scope>
    <source>
        <strain evidence="2 3">RF-GAM-744-WT-7</strain>
    </source>
</reference>
<name>A0A7K0K234_9ACTO</name>
<dbReference type="AlphaFoldDB" id="A0A7K0K234"/>
<feature type="transmembrane region" description="Helical" evidence="1">
    <location>
        <begin position="108"/>
        <end position="132"/>
    </location>
</feature>
<evidence type="ECO:0000313" key="2">
    <source>
        <dbReference type="EMBL" id="MST49541.1"/>
    </source>
</evidence>
<comment type="caution">
    <text evidence="2">The sequence shown here is derived from an EMBL/GenBank/DDBJ whole genome shotgun (WGS) entry which is preliminary data.</text>
</comment>
<evidence type="ECO:0008006" key="4">
    <source>
        <dbReference type="Google" id="ProtNLM"/>
    </source>
</evidence>
<dbReference type="RefSeq" id="WP_154544341.1">
    <property type="nucleotide sequence ID" value="NZ_VUMY01000007.1"/>
</dbReference>
<dbReference type="EMBL" id="VUMY01000007">
    <property type="protein sequence ID" value="MST49541.1"/>
    <property type="molecule type" value="Genomic_DNA"/>
</dbReference>
<feature type="transmembrane region" description="Helical" evidence="1">
    <location>
        <begin position="54"/>
        <end position="74"/>
    </location>
</feature>
<dbReference type="Proteomes" id="UP000442535">
    <property type="component" value="Unassembled WGS sequence"/>
</dbReference>
<keyword evidence="3" id="KW-1185">Reference proteome</keyword>
<keyword evidence="1" id="KW-0812">Transmembrane</keyword>
<evidence type="ECO:0000313" key="3">
    <source>
        <dbReference type="Proteomes" id="UP000442535"/>
    </source>
</evidence>
<accession>A0A7K0K234</accession>
<feature type="transmembrane region" description="Helical" evidence="1">
    <location>
        <begin position="144"/>
        <end position="163"/>
    </location>
</feature>
<feature type="transmembrane region" description="Helical" evidence="1">
    <location>
        <begin position="170"/>
        <end position="193"/>
    </location>
</feature>
<organism evidence="2 3">
    <name type="scientific">Mobiluncus porci</name>
    <dbReference type="NCBI Taxonomy" id="2652278"/>
    <lineage>
        <taxon>Bacteria</taxon>
        <taxon>Bacillati</taxon>
        <taxon>Actinomycetota</taxon>
        <taxon>Actinomycetes</taxon>
        <taxon>Actinomycetales</taxon>
        <taxon>Actinomycetaceae</taxon>
        <taxon>Mobiluncus</taxon>
    </lineage>
</organism>
<keyword evidence="1" id="KW-1133">Transmembrane helix</keyword>
<keyword evidence="1" id="KW-0472">Membrane</keyword>
<feature type="transmembrane region" description="Helical" evidence="1">
    <location>
        <begin position="15"/>
        <end position="34"/>
    </location>
</feature>